<dbReference type="Proteomes" id="UP000321307">
    <property type="component" value="Unassembled WGS sequence"/>
</dbReference>
<feature type="domain" description="Bacterial toxin 44" evidence="1">
    <location>
        <begin position="59"/>
        <end position="125"/>
    </location>
</feature>
<evidence type="ECO:0000313" key="3">
    <source>
        <dbReference type="Proteomes" id="UP000321307"/>
    </source>
</evidence>
<dbReference type="EMBL" id="VOUP01000005">
    <property type="protein sequence ID" value="TXE29714.1"/>
    <property type="molecule type" value="Genomic_DNA"/>
</dbReference>
<proteinExistence type="predicted"/>
<evidence type="ECO:0000259" key="1">
    <source>
        <dbReference type="Pfam" id="PF15607"/>
    </source>
</evidence>
<accession>A0A9X9C455</accession>
<name>A0A9X9C455_9GAMM</name>
<dbReference type="Pfam" id="PF15607">
    <property type="entry name" value="Ntox44"/>
    <property type="match status" value="1"/>
</dbReference>
<dbReference type="RefSeq" id="WP_071997811.1">
    <property type="nucleotide sequence ID" value="NZ_CP076651.1"/>
</dbReference>
<sequence length="130" mass="14839">MAVVPLLPPGGFTVLARNLREARRQGQPRNMALPGTYYWFYHQVKNRGPWDYKQQNRALANFGNFNYGATGTAAGIPADILLMGAGFAQSRAGTSRLEWSHWYQRPPYGDDPRDQYWIKQGIDYATRHGY</sequence>
<gene>
    <name evidence="2" type="ORF">FOT63_11505</name>
</gene>
<dbReference type="AlphaFoldDB" id="A0A9X9C455"/>
<reference evidence="2 3" key="1">
    <citation type="submission" date="2019-07" db="EMBL/GenBank/DDBJ databases">
        <title>Serratia strains were isolated from fresh produce.</title>
        <authorList>
            <person name="Cho G.-S."/>
            <person name="Stein M."/>
            <person name="Lee W."/>
            <person name="Suh S.H."/>
            <person name="Franz C.M.A.P."/>
        </authorList>
    </citation>
    <scope>NUCLEOTIDE SEQUENCE [LARGE SCALE GENOMIC DNA]</scope>
    <source>
        <strain evidence="2 3">S17</strain>
    </source>
</reference>
<dbReference type="InterPro" id="IPR028946">
    <property type="entry name" value="Ntox44"/>
</dbReference>
<organism evidence="2 3">
    <name type="scientific">Serratia ureilytica</name>
    <dbReference type="NCBI Taxonomy" id="300181"/>
    <lineage>
        <taxon>Bacteria</taxon>
        <taxon>Pseudomonadati</taxon>
        <taxon>Pseudomonadota</taxon>
        <taxon>Gammaproteobacteria</taxon>
        <taxon>Enterobacterales</taxon>
        <taxon>Yersiniaceae</taxon>
        <taxon>Serratia</taxon>
    </lineage>
</organism>
<evidence type="ECO:0000313" key="2">
    <source>
        <dbReference type="EMBL" id="TXE29714.1"/>
    </source>
</evidence>
<protein>
    <submittedName>
        <fullName evidence="2">Rhs-Related protein</fullName>
    </submittedName>
</protein>
<comment type="caution">
    <text evidence="2">The sequence shown here is derived from an EMBL/GenBank/DDBJ whole genome shotgun (WGS) entry which is preliminary data.</text>
</comment>